<dbReference type="InterPro" id="IPR008979">
    <property type="entry name" value="Galactose-bd-like_sf"/>
</dbReference>
<evidence type="ECO:0008006" key="8">
    <source>
        <dbReference type="Google" id="ProtNLM"/>
    </source>
</evidence>
<dbReference type="GO" id="GO:0005975">
    <property type="term" value="P:carbohydrate metabolic process"/>
    <property type="evidence" value="ECO:0007669"/>
    <property type="project" value="InterPro"/>
</dbReference>
<comment type="caution">
    <text evidence="6">The sequence shown here is derived from an EMBL/GenBank/DDBJ whole genome shotgun (WGS) entry which is preliminary data.</text>
</comment>
<reference evidence="6 7" key="1">
    <citation type="submission" date="2019-04" db="EMBL/GenBank/DDBJ databases">
        <authorList>
            <person name="Jiang L."/>
        </authorList>
    </citation>
    <scope>NUCLEOTIDE SEQUENCE [LARGE SCALE GENOMIC DNA]</scope>
    <source>
        <strain evidence="6 7">YIM 131861</strain>
    </source>
</reference>
<proteinExistence type="inferred from homology"/>
<dbReference type="GO" id="GO:0004553">
    <property type="term" value="F:hydrolase activity, hydrolyzing O-glycosyl compounds"/>
    <property type="evidence" value="ECO:0007669"/>
    <property type="project" value="InterPro"/>
</dbReference>
<name>A0A4S4FU76_9MICO</name>
<sequence length="507" mass="54280">MRETKEFPMRHRPFFGAAAVAVALAVAVGGAAPAQAADPYDDIANDTVWLDTAAAPIKAQGGNVFQEGDTWYWVGTGMDKSSDLSNPLAKSINLYSSSDLEKWTFEKALVTQSGTTGDLKTGAWLGRPQLIHNEEFGKYIIWAEVASGLTNSLGKSLGNAQAVFVSDSLTGTYTYQGKQLTQGRSAGDRSVFVEGDNAYLVYVRDSTETRNVDLNIAPLSADWLTVGAPIWTGDYGHHEAPGIVKVGSTYYLFASGMNDWAGTPTAYRTSTNLVTWSTWANVVNQPASSTSFGTQFEQIIPVTGTNGTAFIYNGDRYSQFYGGKTPAPGGIGRNAWYPLTFDAGVPTLHGATDVSVDVASGTLDWNEVANGRFDQEVAGTTIPQWAATGTAGAVKVENTSSDVTNRQLTLWSANAFNAWVAQNVTLPNGTYTLTFDYKASGNATKAFFSIKNHGGTEIQTDLNAAQSSWATKNVTFTVTTGTARIGAWLDGTGGQWLNIDNVSIRRD</sequence>
<dbReference type="PANTHER" id="PTHR22925">
    <property type="entry name" value="GLYCOSYL HYDROLASE 43 FAMILY MEMBER"/>
    <property type="match status" value="1"/>
</dbReference>
<keyword evidence="2 4" id="KW-0378">Hydrolase</keyword>
<protein>
    <recommendedName>
        <fullName evidence="8">Beta-xylosidase</fullName>
    </recommendedName>
</protein>
<accession>A0A4S4FU76</accession>
<dbReference type="RefSeq" id="WP_136424622.1">
    <property type="nucleotide sequence ID" value="NZ_SSSN01000007.1"/>
</dbReference>
<evidence type="ECO:0000256" key="3">
    <source>
        <dbReference type="ARBA" id="ARBA00023295"/>
    </source>
</evidence>
<keyword evidence="5" id="KW-0732">Signal</keyword>
<dbReference type="InterPro" id="IPR023296">
    <property type="entry name" value="Glyco_hydro_beta-prop_sf"/>
</dbReference>
<organism evidence="6 7">
    <name type="scientific">Orlajensenia flava</name>
    <dbReference type="NCBI Taxonomy" id="2565934"/>
    <lineage>
        <taxon>Bacteria</taxon>
        <taxon>Bacillati</taxon>
        <taxon>Actinomycetota</taxon>
        <taxon>Actinomycetes</taxon>
        <taxon>Micrococcales</taxon>
        <taxon>Microbacteriaceae</taxon>
        <taxon>Orlajensenia</taxon>
    </lineage>
</organism>
<dbReference type="EMBL" id="SSSN01000007">
    <property type="protein sequence ID" value="THG33984.1"/>
    <property type="molecule type" value="Genomic_DNA"/>
</dbReference>
<dbReference type="Gene3D" id="2.115.10.20">
    <property type="entry name" value="Glycosyl hydrolase domain, family 43"/>
    <property type="match status" value="1"/>
</dbReference>
<dbReference type="InterPro" id="IPR006710">
    <property type="entry name" value="Glyco_hydro_43"/>
</dbReference>
<dbReference type="PROSITE" id="PS51318">
    <property type="entry name" value="TAT"/>
    <property type="match status" value="1"/>
</dbReference>
<evidence type="ECO:0000256" key="4">
    <source>
        <dbReference type="RuleBase" id="RU361187"/>
    </source>
</evidence>
<evidence type="ECO:0000256" key="2">
    <source>
        <dbReference type="ARBA" id="ARBA00022801"/>
    </source>
</evidence>
<feature type="signal peptide" evidence="5">
    <location>
        <begin position="1"/>
        <end position="36"/>
    </location>
</feature>
<gene>
    <name evidence="6" type="ORF">E6C70_11205</name>
</gene>
<dbReference type="InterPro" id="IPR006311">
    <property type="entry name" value="TAT_signal"/>
</dbReference>
<dbReference type="Gene3D" id="2.60.120.260">
    <property type="entry name" value="Galactose-binding domain-like"/>
    <property type="match status" value="1"/>
</dbReference>
<dbReference type="OrthoDB" id="231241at2"/>
<dbReference type="AlphaFoldDB" id="A0A4S4FU76"/>
<keyword evidence="3 4" id="KW-0326">Glycosidase</keyword>
<evidence type="ECO:0000256" key="5">
    <source>
        <dbReference type="SAM" id="SignalP"/>
    </source>
</evidence>
<dbReference type="Pfam" id="PF04616">
    <property type="entry name" value="Glyco_hydro_43"/>
    <property type="match status" value="1"/>
</dbReference>
<comment type="similarity">
    <text evidence="1 4">Belongs to the glycosyl hydrolase 43 family.</text>
</comment>
<evidence type="ECO:0000313" key="7">
    <source>
        <dbReference type="Proteomes" id="UP000307380"/>
    </source>
</evidence>
<dbReference type="SUPFAM" id="SSF49785">
    <property type="entry name" value="Galactose-binding domain-like"/>
    <property type="match status" value="1"/>
</dbReference>
<dbReference type="Proteomes" id="UP000307380">
    <property type="component" value="Unassembled WGS sequence"/>
</dbReference>
<dbReference type="PANTHER" id="PTHR22925:SF3">
    <property type="entry name" value="GLYCOSYL HYDROLASE FAMILY PROTEIN 43"/>
    <property type="match status" value="1"/>
</dbReference>
<feature type="chain" id="PRO_5020240032" description="Beta-xylosidase" evidence="5">
    <location>
        <begin position="37"/>
        <end position="507"/>
    </location>
</feature>
<dbReference type="SUPFAM" id="SSF75005">
    <property type="entry name" value="Arabinanase/levansucrase/invertase"/>
    <property type="match status" value="1"/>
</dbReference>
<evidence type="ECO:0000313" key="6">
    <source>
        <dbReference type="EMBL" id="THG33984.1"/>
    </source>
</evidence>
<keyword evidence="7" id="KW-1185">Reference proteome</keyword>
<evidence type="ECO:0000256" key="1">
    <source>
        <dbReference type="ARBA" id="ARBA00009865"/>
    </source>
</evidence>